<evidence type="ECO:0000313" key="2">
    <source>
        <dbReference type="EMBL" id="CUO84947.1"/>
    </source>
</evidence>
<dbReference type="InterPro" id="IPR029044">
    <property type="entry name" value="Nucleotide-diphossugar_trans"/>
</dbReference>
<evidence type="ECO:0000259" key="1">
    <source>
        <dbReference type="Pfam" id="PF12804"/>
    </source>
</evidence>
<dbReference type="EMBL" id="CYZV01000066">
    <property type="protein sequence ID" value="CUO84947.1"/>
    <property type="molecule type" value="Genomic_DNA"/>
</dbReference>
<feature type="domain" description="MobA-like NTP transferase" evidence="1">
    <location>
        <begin position="6"/>
        <end position="161"/>
    </location>
</feature>
<dbReference type="GO" id="GO:0016779">
    <property type="term" value="F:nucleotidyltransferase activity"/>
    <property type="evidence" value="ECO:0007669"/>
    <property type="project" value="UniProtKB-ARBA"/>
</dbReference>
<accession>A0A174IH58</accession>
<dbReference type="InterPro" id="IPR025877">
    <property type="entry name" value="MobA-like_NTP_Trfase"/>
</dbReference>
<dbReference type="AlphaFoldDB" id="A0A174IH58"/>
<dbReference type="Proteomes" id="UP000095558">
    <property type="component" value="Unassembled WGS sequence"/>
</dbReference>
<protein>
    <submittedName>
        <fullName evidence="2">Molybdopterin-guanine dinucleotide biosynthesis protein A</fullName>
    </submittedName>
</protein>
<organism evidence="2 3">
    <name type="scientific">Clostridium disporicum</name>
    <dbReference type="NCBI Taxonomy" id="84024"/>
    <lineage>
        <taxon>Bacteria</taxon>
        <taxon>Bacillati</taxon>
        <taxon>Bacillota</taxon>
        <taxon>Clostridia</taxon>
        <taxon>Eubacteriales</taxon>
        <taxon>Clostridiaceae</taxon>
        <taxon>Clostridium</taxon>
    </lineage>
</organism>
<gene>
    <name evidence="2" type="ORF">ERS852470_03543</name>
</gene>
<dbReference type="PANTHER" id="PTHR43777">
    <property type="entry name" value="MOLYBDENUM COFACTOR CYTIDYLYLTRANSFERASE"/>
    <property type="match status" value="1"/>
</dbReference>
<dbReference type="Pfam" id="PF12804">
    <property type="entry name" value="NTP_transf_3"/>
    <property type="match status" value="1"/>
</dbReference>
<dbReference type="SUPFAM" id="SSF53448">
    <property type="entry name" value="Nucleotide-diphospho-sugar transferases"/>
    <property type="match status" value="1"/>
</dbReference>
<name>A0A174IH58_9CLOT</name>
<dbReference type="RefSeq" id="WP_055277944.1">
    <property type="nucleotide sequence ID" value="NZ_CYZV01000066.1"/>
</dbReference>
<reference evidence="2 3" key="1">
    <citation type="submission" date="2015-09" db="EMBL/GenBank/DDBJ databases">
        <authorList>
            <consortium name="Pathogen Informatics"/>
        </authorList>
    </citation>
    <scope>NUCLEOTIDE SEQUENCE [LARGE SCALE GENOMIC DNA]</scope>
    <source>
        <strain evidence="2 3">2789STDY5834855</strain>
    </source>
</reference>
<dbReference type="Gene3D" id="3.90.550.10">
    <property type="entry name" value="Spore Coat Polysaccharide Biosynthesis Protein SpsA, Chain A"/>
    <property type="match status" value="1"/>
</dbReference>
<dbReference type="OrthoDB" id="9797742at2"/>
<evidence type="ECO:0000313" key="3">
    <source>
        <dbReference type="Proteomes" id="UP000095558"/>
    </source>
</evidence>
<dbReference type="CDD" id="cd04182">
    <property type="entry name" value="GT_2_like_f"/>
    <property type="match status" value="1"/>
</dbReference>
<proteinExistence type="predicted"/>
<dbReference type="PANTHER" id="PTHR43777:SF1">
    <property type="entry name" value="MOLYBDENUM COFACTOR CYTIDYLYLTRANSFERASE"/>
    <property type="match status" value="1"/>
</dbReference>
<sequence>MNINLILLAAGNSRRFNGNKLLALYKGKPIYMHVVEKALNLEVNKIICVTQYEEIRKNLKNTKINVVMNDNSDLGISSSIKLGISFDKNADGYMFMVCDQPFMSLKTLNLVKDTFINSDKGIVCVGSGNNKGNPVIFSKKYINELLSLEGDIGGKKIIKGHLNDFQLVNINDEIELVDIDTQEEYVKIL</sequence>